<evidence type="ECO:0000313" key="1">
    <source>
        <dbReference type="EMBL" id="CAN0472618.1"/>
    </source>
</evidence>
<dbReference type="EMBL" id="OX596115">
    <property type="protein sequence ID" value="CAN0472618.1"/>
    <property type="molecule type" value="Genomic_DNA"/>
</dbReference>
<evidence type="ECO:0000313" key="2">
    <source>
        <dbReference type="Proteomes" id="UP001162501"/>
    </source>
</evidence>
<proteinExistence type="predicted"/>
<reference evidence="1" key="1">
    <citation type="submission" date="2023-05" db="EMBL/GenBank/DDBJ databases">
        <authorList>
            <consortium name="ELIXIR-Norway"/>
        </authorList>
    </citation>
    <scope>NUCLEOTIDE SEQUENCE</scope>
</reference>
<sequence length="114" mass="12416">MSALTIQHLAIKAALWLLVINHHLTVLNWKRGACSHVLHGPSYPLGNQSRKTFLCLSACEGPCPGEGAGVLRLSPSPPLLPLPLLLLFQLRKGAQVLKKQGREEHIVFGLPFPS</sequence>
<gene>
    <name evidence="1" type="ORF">MRATA1EN22A_LOCUS20605</name>
</gene>
<organism evidence="1 2">
    <name type="scientific">Rangifer tarandus platyrhynchus</name>
    <name type="common">Svalbard reindeer</name>
    <dbReference type="NCBI Taxonomy" id="3082113"/>
    <lineage>
        <taxon>Eukaryota</taxon>
        <taxon>Metazoa</taxon>
        <taxon>Chordata</taxon>
        <taxon>Craniata</taxon>
        <taxon>Vertebrata</taxon>
        <taxon>Euteleostomi</taxon>
        <taxon>Mammalia</taxon>
        <taxon>Eutheria</taxon>
        <taxon>Laurasiatheria</taxon>
        <taxon>Artiodactyla</taxon>
        <taxon>Ruminantia</taxon>
        <taxon>Pecora</taxon>
        <taxon>Cervidae</taxon>
        <taxon>Odocoileinae</taxon>
        <taxon>Rangifer</taxon>
    </lineage>
</organism>
<protein>
    <submittedName>
        <fullName evidence="1">Uncharacterized protein</fullName>
    </submittedName>
</protein>
<accession>A0AC59ZN73</accession>
<dbReference type="Proteomes" id="UP001162501">
    <property type="component" value="Chromosome 31"/>
</dbReference>
<name>A0AC59ZN73_RANTA</name>
<reference evidence="1" key="2">
    <citation type="submission" date="2025-03" db="EMBL/GenBank/DDBJ databases">
        <authorList>
            <consortium name="ELIXIR-Norway"/>
            <consortium name="Elixir Norway"/>
        </authorList>
    </citation>
    <scope>NUCLEOTIDE SEQUENCE</scope>
</reference>